<keyword evidence="3" id="KW-1185">Reference proteome</keyword>
<feature type="signal peptide" evidence="1">
    <location>
        <begin position="1"/>
        <end position="31"/>
    </location>
</feature>
<sequence>MRSRNHHLRSFGTVAALAVLAGTVGLSSAGAAAVSPLPIGPGQTFVGQVNGATIDAVIKVGCFGPVTPTSTGHPVSGQTVSVQLVSGTAPDKATVGYTGTSATRDLVGFGPAVSAAPDTEIKAYGLSVAIPATLNLPCYGTGTVAFVPAPTSPTAQTATVDVTYVSIGVTPGS</sequence>
<proteinExistence type="predicted"/>
<dbReference type="AlphaFoldDB" id="A0A9W4DXF7"/>
<dbReference type="EMBL" id="CAJSLV010000091">
    <property type="protein sequence ID" value="CAG6397658.1"/>
    <property type="molecule type" value="Genomic_DNA"/>
</dbReference>
<protein>
    <submittedName>
        <fullName evidence="2">Uncharacterized protein</fullName>
    </submittedName>
</protein>
<evidence type="ECO:0000256" key="1">
    <source>
        <dbReference type="SAM" id="SignalP"/>
    </source>
</evidence>
<evidence type="ECO:0000313" key="3">
    <source>
        <dbReference type="Proteomes" id="UP001152519"/>
    </source>
</evidence>
<comment type="caution">
    <text evidence="2">The sequence shown here is derived from an EMBL/GenBank/DDBJ whole genome shotgun (WGS) entry which is preliminary data.</text>
</comment>
<gene>
    <name evidence="2" type="ORF">SCOCK_590032</name>
</gene>
<accession>A0A9W4DXF7</accession>
<organism evidence="2 3">
    <name type="scientific">Actinacidiphila cocklensis</name>
    <dbReference type="NCBI Taxonomy" id="887465"/>
    <lineage>
        <taxon>Bacteria</taxon>
        <taxon>Bacillati</taxon>
        <taxon>Actinomycetota</taxon>
        <taxon>Actinomycetes</taxon>
        <taxon>Kitasatosporales</taxon>
        <taxon>Streptomycetaceae</taxon>
        <taxon>Actinacidiphila</taxon>
    </lineage>
</organism>
<reference evidence="2" key="1">
    <citation type="submission" date="2021-05" db="EMBL/GenBank/DDBJ databases">
        <authorList>
            <person name="Arsene-Ploetze F."/>
        </authorList>
    </citation>
    <scope>NUCLEOTIDE SEQUENCE</scope>
    <source>
        <strain evidence="2">DSM 42138</strain>
    </source>
</reference>
<dbReference type="RefSeq" id="WP_251498086.1">
    <property type="nucleotide sequence ID" value="NZ_CAJSLV010000091.1"/>
</dbReference>
<dbReference type="Proteomes" id="UP001152519">
    <property type="component" value="Unassembled WGS sequence"/>
</dbReference>
<name>A0A9W4DXF7_9ACTN</name>
<feature type="chain" id="PRO_5040809816" evidence="1">
    <location>
        <begin position="32"/>
        <end position="173"/>
    </location>
</feature>
<keyword evidence="1" id="KW-0732">Signal</keyword>
<evidence type="ECO:0000313" key="2">
    <source>
        <dbReference type="EMBL" id="CAG6397658.1"/>
    </source>
</evidence>